<reference evidence="3 4" key="1">
    <citation type="submission" date="2021-05" db="EMBL/GenBank/DDBJ databases">
        <title>The draft genome of Geobacter chapellei DSM 13688.</title>
        <authorList>
            <person name="Xu Z."/>
            <person name="Masuda Y."/>
            <person name="Itoh H."/>
            <person name="Senoo K."/>
        </authorList>
    </citation>
    <scope>NUCLEOTIDE SEQUENCE [LARGE SCALE GENOMIC DNA]</scope>
    <source>
        <strain evidence="3 4">DSM 13688</strain>
    </source>
</reference>
<proteinExistence type="predicted"/>
<keyword evidence="4" id="KW-1185">Reference proteome</keyword>
<name>A0ABS5U7L0_9BACT</name>
<organism evidence="3 4">
    <name type="scientific">Pelotalea chapellei</name>
    <dbReference type="NCBI Taxonomy" id="44671"/>
    <lineage>
        <taxon>Bacteria</taxon>
        <taxon>Pseudomonadati</taxon>
        <taxon>Thermodesulfobacteriota</taxon>
        <taxon>Desulfuromonadia</taxon>
        <taxon>Geobacterales</taxon>
        <taxon>Geobacteraceae</taxon>
        <taxon>Pelotalea</taxon>
    </lineage>
</organism>
<feature type="signal peptide" evidence="2">
    <location>
        <begin position="1"/>
        <end position="20"/>
    </location>
</feature>
<dbReference type="InterPro" id="IPR021409">
    <property type="entry name" value="DUF3047"/>
</dbReference>
<evidence type="ECO:0000313" key="4">
    <source>
        <dbReference type="Proteomes" id="UP000784128"/>
    </source>
</evidence>
<dbReference type="EMBL" id="JAHDYS010000006">
    <property type="protein sequence ID" value="MBT1071658.1"/>
    <property type="molecule type" value="Genomic_DNA"/>
</dbReference>
<keyword evidence="2" id="KW-0732">Signal</keyword>
<evidence type="ECO:0000256" key="1">
    <source>
        <dbReference type="SAM" id="MobiDB-lite"/>
    </source>
</evidence>
<dbReference type="Pfam" id="PF11249">
    <property type="entry name" value="DUF3047"/>
    <property type="match status" value="1"/>
</dbReference>
<sequence>MKLTLWSMLLILSSLSTVLAATEQEMHLGRFSNGDMTGWKEQTLGLMKPKTTYSISKINEHSVLLATSKKSASGQIYKLNIDPKEYPILSWSWKIDHTIKKGDERTKEGDDFAARVYVLFPRGFFTKTRAICYVWANKLPKGTHVTSPFTANVITVAVDSGDELAGRWTSHQRNVYEDYKSFFKEEPPKLGAVAIMTDTDNTSESAIGYYGDISLLHSGKVDEPDNGKKEQRLKDTKQKEQIKEERGNKGFSRYSTSGPSR</sequence>
<feature type="region of interest" description="Disordered" evidence="1">
    <location>
        <begin position="218"/>
        <end position="261"/>
    </location>
</feature>
<dbReference type="RefSeq" id="WP_214297667.1">
    <property type="nucleotide sequence ID" value="NZ_JAHDYS010000006.1"/>
</dbReference>
<evidence type="ECO:0000313" key="3">
    <source>
        <dbReference type="EMBL" id="MBT1071658.1"/>
    </source>
</evidence>
<protein>
    <submittedName>
        <fullName evidence="3">DUF3047 domain-containing protein</fullName>
    </submittedName>
</protein>
<accession>A0ABS5U7L0</accession>
<feature type="compositionally biased region" description="Basic and acidic residues" evidence="1">
    <location>
        <begin position="219"/>
        <end position="248"/>
    </location>
</feature>
<evidence type="ECO:0000256" key="2">
    <source>
        <dbReference type="SAM" id="SignalP"/>
    </source>
</evidence>
<gene>
    <name evidence="3" type="ORF">KJB30_07675</name>
</gene>
<feature type="chain" id="PRO_5045246216" evidence="2">
    <location>
        <begin position="21"/>
        <end position="261"/>
    </location>
</feature>
<comment type="caution">
    <text evidence="3">The sequence shown here is derived from an EMBL/GenBank/DDBJ whole genome shotgun (WGS) entry which is preliminary data.</text>
</comment>
<dbReference type="Proteomes" id="UP000784128">
    <property type="component" value="Unassembled WGS sequence"/>
</dbReference>